<dbReference type="PANTHER" id="PTHR33204:SF29">
    <property type="entry name" value="TRANSCRIPTIONAL REGULATOR"/>
    <property type="match status" value="1"/>
</dbReference>
<proteinExistence type="predicted"/>
<dbReference type="PROSITE" id="PS51118">
    <property type="entry name" value="HTH_HXLR"/>
    <property type="match status" value="1"/>
</dbReference>
<protein>
    <submittedName>
        <fullName evidence="5">Putative HTH-type transcriptional regulator YtcD</fullName>
    </submittedName>
</protein>
<dbReference type="SUPFAM" id="SSF46785">
    <property type="entry name" value="Winged helix' DNA-binding domain"/>
    <property type="match status" value="1"/>
</dbReference>
<evidence type="ECO:0000313" key="5">
    <source>
        <dbReference type="EMBL" id="VYT67315.1"/>
    </source>
</evidence>
<feature type="domain" description="HTH hxlR-type" evidence="4">
    <location>
        <begin position="22"/>
        <end position="120"/>
    </location>
</feature>
<keyword evidence="3" id="KW-0804">Transcription</keyword>
<sequence length="138" mass="15615">MLQFNYIQCFGGEKFLRNLYHLAIEATLEALTGKWKVSILCHLGNGTLRTGELKRLMPNISQRVLTLQLRELEDAGIITRTVYNEVPPRVEYSLSERGQSLRRILGEMSDWGAELIEARRAAGETVEVTAPEDDGLRP</sequence>
<evidence type="ECO:0000256" key="2">
    <source>
        <dbReference type="ARBA" id="ARBA00023125"/>
    </source>
</evidence>
<evidence type="ECO:0000259" key="4">
    <source>
        <dbReference type="PROSITE" id="PS51118"/>
    </source>
</evidence>
<keyword evidence="1" id="KW-0805">Transcription regulation</keyword>
<dbReference type="GO" id="GO:0003677">
    <property type="term" value="F:DNA binding"/>
    <property type="evidence" value="ECO:0007669"/>
    <property type="project" value="UniProtKB-KW"/>
</dbReference>
<gene>
    <name evidence="5" type="primary">ytcD</name>
    <name evidence="5" type="ORF">VRLFYP33_00282</name>
</gene>
<dbReference type="InterPro" id="IPR002577">
    <property type="entry name" value="HTH_HxlR"/>
</dbReference>
<dbReference type="EMBL" id="CACRUX010000002">
    <property type="protein sequence ID" value="VYT67315.1"/>
    <property type="molecule type" value="Genomic_DNA"/>
</dbReference>
<name>A0A6N2YK84_9FIRM</name>
<keyword evidence="2" id="KW-0238">DNA-binding</keyword>
<dbReference type="PANTHER" id="PTHR33204">
    <property type="entry name" value="TRANSCRIPTIONAL REGULATOR, MARR FAMILY"/>
    <property type="match status" value="1"/>
</dbReference>
<organism evidence="5">
    <name type="scientific">Veillonella ratti</name>
    <dbReference type="NCBI Taxonomy" id="103892"/>
    <lineage>
        <taxon>Bacteria</taxon>
        <taxon>Bacillati</taxon>
        <taxon>Bacillota</taxon>
        <taxon>Negativicutes</taxon>
        <taxon>Veillonellales</taxon>
        <taxon>Veillonellaceae</taxon>
        <taxon>Veillonella</taxon>
    </lineage>
</organism>
<evidence type="ECO:0000256" key="3">
    <source>
        <dbReference type="ARBA" id="ARBA00023163"/>
    </source>
</evidence>
<dbReference type="InterPro" id="IPR036388">
    <property type="entry name" value="WH-like_DNA-bd_sf"/>
</dbReference>
<dbReference type="Pfam" id="PF01638">
    <property type="entry name" value="HxlR"/>
    <property type="match status" value="1"/>
</dbReference>
<reference evidence="5" key="1">
    <citation type="submission" date="2019-11" db="EMBL/GenBank/DDBJ databases">
        <authorList>
            <person name="Feng L."/>
        </authorList>
    </citation>
    <scope>NUCLEOTIDE SEQUENCE</scope>
    <source>
        <strain evidence="5">VrattiLFYP33</strain>
    </source>
</reference>
<dbReference type="AlphaFoldDB" id="A0A6N2YK84"/>
<dbReference type="InterPro" id="IPR036390">
    <property type="entry name" value="WH_DNA-bd_sf"/>
</dbReference>
<evidence type="ECO:0000256" key="1">
    <source>
        <dbReference type="ARBA" id="ARBA00023015"/>
    </source>
</evidence>
<dbReference type="Gene3D" id="1.10.10.10">
    <property type="entry name" value="Winged helix-like DNA-binding domain superfamily/Winged helix DNA-binding domain"/>
    <property type="match status" value="1"/>
</dbReference>
<accession>A0A6N2YK84</accession>